<dbReference type="Proteomes" id="UP000292402">
    <property type="component" value="Unassembled WGS sequence"/>
</dbReference>
<dbReference type="PANTHER" id="PTHR24148">
    <property type="entry name" value="ANKYRIN REPEAT DOMAIN-CONTAINING PROTEIN 39 HOMOLOG-RELATED"/>
    <property type="match status" value="1"/>
</dbReference>
<proteinExistence type="predicted"/>
<evidence type="ECO:0000313" key="3">
    <source>
        <dbReference type="Proteomes" id="UP000292402"/>
    </source>
</evidence>
<feature type="domain" description="Heterokaryon incompatibility" evidence="1">
    <location>
        <begin position="55"/>
        <end position="215"/>
    </location>
</feature>
<dbReference type="PANTHER" id="PTHR24148:SF64">
    <property type="entry name" value="HETEROKARYON INCOMPATIBILITY DOMAIN-CONTAINING PROTEIN"/>
    <property type="match status" value="1"/>
</dbReference>
<comment type="caution">
    <text evidence="2">The sequence shown here is derived from an EMBL/GenBank/DDBJ whole genome shotgun (WGS) entry which is preliminary data.</text>
</comment>
<evidence type="ECO:0000259" key="1">
    <source>
        <dbReference type="Pfam" id="PF06985"/>
    </source>
</evidence>
<gene>
    <name evidence="2" type="ORF">AA0114_g693</name>
</gene>
<dbReference type="InterPro" id="IPR010730">
    <property type="entry name" value="HET"/>
</dbReference>
<reference evidence="3" key="1">
    <citation type="journal article" date="2019" name="bioRxiv">
        <title>Genomics, evolutionary history and diagnostics of the Alternaria alternata species group including apple and Asian pear pathotypes.</title>
        <authorList>
            <person name="Armitage A.D."/>
            <person name="Cockerton H.M."/>
            <person name="Sreenivasaprasad S."/>
            <person name="Woodhall J.W."/>
            <person name="Lane C.R."/>
            <person name="Harrison R.J."/>
            <person name="Clarkson J.P."/>
        </authorList>
    </citation>
    <scope>NUCLEOTIDE SEQUENCE [LARGE SCALE GENOMIC DNA]</scope>
    <source>
        <strain evidence="3">FERA 1082</strain>
    </source>
</reference>
<protein>
    <recommendedName>
        <fullName evidence="1">Heterokaryon incompatibility domain-containing protein</fullName>
    </recommendedName>
</protein>
<sequence length="620" mass="70571">MDEGASTSADEQRTAALELEKLIGRWPRRLLHVASMTSYQWQPGNCYGSACCPKYNAISYTWGRFREEDESHQVRTLKIKGITWPVPRIKTNHFDVETLERVIKDCGKGHEKDSEHIGYLWIDIACIDQSGSINSNLEIGRQAQIFRHAQHVYIWLGRTSMPRLQELHSFWCFWKTLKEDFQSGKYDQEALENAQAVLKRLNQEPWFSSVWTLQEAYLRKDAVLLSACGDPNLVPEAYSTDTKSLHQEQYERLRLQHLLDACDAVWLFCWSENPDLQPGDIISQLKNLGIIGLNRNDPMRLYATAMSREPSRETDCIYGIQQIFELRLGTTNPDNKSASYTLEQLENQLGDALMSENPVLSQNFVHTNSNLPIGKRWRLSRNLENPTMSLHYDTPWSHSIYQPRCKLSTKQNGDVLCGWFEGRVCDFALLQQAWKARSLSPAELKLRKQPIVMIQLDVGSELTMRVPTWRLPLTEPGVAGDEALALGIGGLLVEFTNPAVNFDCDDHRSLKVLHLGEYPSAENGCHVGILLYRSIRELRNIWRRVGICAWLARSSSRYGPAADLPGHFVVASQQHVLGKMPLTSTFDENTSKMDVVKYGTVDDAISCNGDQWSLQSGYFG</sequence>
<accession>A0A4V1WPH9</accession>
<name>A0A4V1WPH9_9PLEO</name>
<organism evidence="2 3">
    <name type="scientific">Alternaria tenuissima</name>
    <dbReference type="NCBI Taxonomy" id="119927"/>
    <lineage>
        <taxon>Eukaryota</taxon>
        <taxon>Fungi</taxon>
        <taxon>Dikarya</taxon>
        <taxon>Ascomycota</taxon>
        <taxon>Pezizomycotina</taxon>
        <taxon>Dothideomycetes</taxon>
        <taxon>Pleosporomycetidae</taxon>
        <taxon>Pleosporales</taxon>
        <taxon>Pleosporineae</taxon>
        <taxon>Pleosporaceae</taxon>
        <taxon>Alternaria</taxon>
        <taxon>Alternaria sect. Alternaria</taxon>
        <taxon>Alternaria alternata complex</taxon>
    </lineage>
</organism>
<evidence type="ECO:0000313" key="2">
    <source>
        <dbReference type="EMBL" id="RYN60899.1"/>
    </source>
</evidence>
<dbReference type="Pfam" id="PF06985">
    <property type="entry name" value="HET"/>
    <property type="match status" value="1"/>
</dbReference>
<dbReference type="AlphaFoldDB" id="A0A4V1WPH9"/>
<dbReference type="EMBL" id="PDXA01000002">
    <property type="protein sequence ID" value="RYN60899.1"/>
    <property type="molecule type" value="Genomic_DNA"/>
</dbReference>
<dbReference type="InterPro" id="IPR052895">
    <property type="entry name" value="HetReg/Transcr_Mod"/>
</dbReference>